<comment type="caution">
    <text evidence="16">The sequence shown here is derived from an EMBL/GenBank/DDBJ whole genome shotgun (WGS) entry which is preliminary data.</text>
</comment>
<dbReference type="Gene3D" id="1.10.287.70">
    <property type="match status" value="1"/>
</dbReference>
<dbReference type="PANTHER" id="PTHR11537">
    <property type="entry name" value="VOLTAGE-GATED POTASSIUM CHANNEL"/>
    <property type="match status" value="1"/>
</dbReference>
<dbReference type="Pfam" id="PF13499">
    <property type="entry name" value="EF-hand_7"/>
    <property type="match status" value="1"/>
</dbReference>
<feature type="transmembrane region" description="Helical" evidence="14">
    <location>
        <begin position="130"/>
        <end position="151"/>
    </location>
</feature>
<dbReference type="OrthoDB" id="415460at2759"/>
<organism evidence="16 17">
    <name type="scientific">Cafeteria roenbergensis</name>
    <name type="common">Marine flagellate</name>
    <dbReference type="NCBI Taxonomy" id="33653"/>
    <lineage>
        <taxon>Eukaryota</taxon>
        <taxon>Sar</taxon>
        <taxon>Stramenopiles</taxon>
        <taxon>Bigyra</taxon>
        <taxon>Opalozoa</taxon>
        <taxon>Bicosoecida</taxon>
        <taxon>Cafeteriaceae</taxon>
        <taxon>Cafeteria</taxon>
    </lineage>
</organism>
<dbReference type="InterPro" id="IPR027359">
    <property type="entry name" value="Volt_channel_dom_sf"/>
</dbReference>
<dbReference type="PROSITE" id="PS00018">
    <property type="entry name" value="EF_HAND_1"/>
    <property type="match status" value="1"/>
</dbReference>
<evidence type="ECO:0000256" key="8">
    <source>
        <dbReference type="ARBA" id="ARBA00022958"/>
    </source>
</evidence>
<evidence type="ECO:0000256" key="13">
    <source>
        <dbReference type="SAM" id="MobiDB-lite"/>
    </source>
</evidence>
<dbReference type="Pfam" id="PF00520">
    <property type="entry name" value="Ion_trans"/>
    <property type="match status" value="1"/>
</dbReference>
<dbReference type="Gene3D" id="1.20.120.350">
    <property type="entry name" value="Voltage-gated potassium channels. Chain C"/>
    <property type="match status" value="1"/>
</dbReference>
<name>A0A5A8EI84_CAFRO</name>
<feature type="transmembrane region" description="Helical" evidence="14">
    <location>
        <begin position="163"/>
        <end position="184"/>
    </location>
</feature>
<dbReference type="InterPro" id="IPR018247">
    <property type="entry name" value="EF_Hand_1_Ca_BS"/>
</dbReference>
<evidence type="ECO:0000259" key="15">
    <source>
        <dbReference type="PROSITE" id="PS50222"/>
    </source>
</evidence>
<dbReference type="GO" id="GO:0005249">
    <property type="term" value="F:voltage-gated potassium channel activity"/>
    <property type="evidence" value="ECO:0007669"/>
    <property type="project" value="InterPro"/>
</dbReference>
<evidence type="ECO:0000256" key="6">
    <source>
        <dbReference type="ARBA" id="ARBA00022837"/>
    </source>
</evidence>
<evidence type="ECO:0000256" key="11">
    <source>
        <dbReference type="ARBA" id="ARBA00023136"/>
    </source>
</evidence>
<evidence type="ECO:0000256" key="7">
    <source>
        <dbReference type="ARBA" id="ARBA00022882"/>
    </source>
</evidence>
<dbReference type="SUPFAM" id="SSF81324">
    <property type="entry name" value="Voltage-gated potassium channels"/>
    <property type="match status" value="1"/>
</dbReference>
<dbReference type="GO" id="GO:0008076">
    <property type="term" value="C:voltage-gated potassium channel complex"/>
    <property type="evidence" value="ECO:0007669"/>
    <property type="project" value="InterPro"/>
</dbReference>
<feature type="domain" description="EF-hand" evidence="15">
    <location>
        <begin position="53"/>
        <end position="88"/>
    </location>
</feature>
<feature type="region of interest" description="Disordered" evidence="13">
    <location>
        <begin position="663"/>
        <end position="839"/>
    </location>
</feature>
<accession>A0A5A8EI84</accession>
<dbReference type="InterPro" id="IPR028325">
    <property type="entry name" value="VG_K_chnl"/>
</dbReference>
<keyword evidence="3" id="KW-0633">Potassium transport</keyword>
<dbReference type="AlphaFoldDB" id="A0A5A8EI84"/>
<dbReference type="Proteomes" id="UP000322899">
    <property type="component" value="Unassembled WGS sequence"/>
</dbReference>
<keyword evidence="12" id="KW-0407">Ion channel</keyword>
<feature type="transmembrane region" description="Helical" evidence="14">
    <location>
        <begin position="260"/>
        <end position="281"/>
    </location>
</feature>
<feature type="region of interest" description="Disordered" evidence="13">
    <location>
        <begin position="392"/>
        <end position="435"/>
    </location>
</feature>
<dbReference type="SMART" id="SM00054">
    <property type="entry name" value="EFh"/>
    <property type="match status" value="2"/>
</dbReference>
<keyword evidence="7" id="KW-0851">Voltage-gated channel</keyword>
<evidence type="ECO:0000256" key="14">
    <source>
        <dbReference type="SAM" id="Phobius"/>
    </source>
</evidence>
<evidence type="ECO:0000256" key="5">
    <source>
        <dbReference type="ARBA" id="ARBA00022826"/>
    </source>
</evidence>
<feature type="region of interest" description="Disordered" evidence="13">
    <location>
        <begin position="451"/>
        <end position="470"/>
    </location>
</feature>
<keyword evidence="8" id="KW-0630">Potassium</keyword>
<comment type="subcellular location">
    <subcellularLocation>
        <location evidence="1">Membrane</location>
        <topology evidence="1">Multi-pass membrane protein</topology>
    </subcellularLocation>
</comment>
<keyword evidence="11 14" id="KW-0472">Membrane</keyword>
<feature type="region of interest" description="Disordered" evidence="13">
    <location>
        <begin position="475"/>
        <end position="497"/>
    </location>
</feature>
<keyword evidence="2" id="KW-0813">Transport</keyword>
<evidence type="ECO:0000313" key="17">
    <source>
        <dbReference type="Proteomes" id="UP000322899"/>
    </source>
</evidence>
<keyword evidence="10" id="KW-0406">Ion transport</keyword>
<dbReference type="SUPFAM" id="SSF47473">
    <property type="entry name" value="EF-hand"/>
    <property type="match status" value="1"/>
</dbReference>
<dbReference type="EMBL" id="VLTO01000005">
    <property type="protein sequence ID" value="KAA0176994.1"/>
    <property type="molecule type" value="Genomic_DNA"/>
</dbReference>
<dbReference type="GO" id="GO:0001508">
    <property type="term" value="P:action potential"/>
    <property type="evidence" value="ECO:0007669"/>
    <property type="project" value="TreeGrafter"/>
</dbReference>
<dbReference type="InterPro" id="IPR002048">
    <property type="entry name" value="EF_hand_dom"/>
</dbReference>
<evidence type="ECO:0000256" key="9">
    <source>
        <dbReference type="ARBA" id="ARBA00022989"/>
    </source>
</evidence>
<dbReference type="GO" id="GO:0005509">
    <property type="term" value="F:calcium ion binding"/>
    <property type="evidence" value="ECO:0007669"/>
    <property type="project" value="InterPro"/>
</dbReference>
<dbReference type="InterPro" id="IPR005821">
    <property type="entry name" value="Ion_trans_dom"/>
</dbReference>
<reference evidence="16 17" key="1">
    <citation type="submission" date="2019-07" db="EMBL/GenBank/DDBJ databases">
        <title>Genomes of Cafeteria roenbergensis.</title>
        <authorList>
            <person name="Fischer M.G."/>
            <person name="Hackl T."/>
            <person name="Roman M."/>
        </authorList>
    </citation>
    <scope>NUCLEOTIDE SEQUENCE [LARGE SCALE GENOMIC DNA]</scope>
    <source>
        <strain evidence="16 17">E4-10P</strain>
    </source>
</reference>
<dbReference type="Gene3D" id="1.10.238.10">
    <property type="entry name" value="EF-hand"/>
    <property type="match status" value="1"/>
</dbReference>
<evidence type="ECO:0000256" key="1">
    <source>
        <dbReference type="ARBA" id="ARBA00004141"/>
    </source>
</evidence>
<feature type="domain" description="EF-hand" evidence="15">
    <location>
        <begin position="17"/>
        <end position="52"/>
    </location>
</feature>
<keyword evidence="6" id="KW-0106">Calcium</keyword>
<dbReference type="PRINTS" id="PR00169">
    <property type="entry name" value="KCHANNEL"/>
</dbReference>
<sequence length="839" mass="91312">MNWATAAKQLSKKLNQQDIERYRALFRALDTSSDGEIQVEVLELRLTSMGLVTAREELGDLLHDIDVNGNGVIDFEEFVVLMQTLTATVGDVEAAQRDLSGSCLRGRVGERMNWRELIWSILEDPGMSRCARFTGVWMSLAITISTISLVMETMPNLDSWKDAFHVIEVMVTVVFTLEILLRVVTCPSPGAFCSFMNVVDILAVLPLYLEAVMHSEDASGATNAVNILRTLRVLRILKIARYFSSIKLITNALSMSTTPLLMALFLALLGNLLFASGIYYIERGEWSQERMLYLKANGRPSEFQSIIDGLWWSMITVATVGYGDTVPSSGLGKTLGVVVAFSGVVILAFPISIFAANFSDLYRFTRRRAALRKELSGDVVAGLHNQSVTAMPGGTGDALPRFRNPHLPPANPACQLGSVAQGTARSHASKANSDTLSDARVVSLADGNHALSMEPEETPAAAAGAPKGVDMRSMDVATTSNGDEGSKAGGDDGAFQVPRLKPRHRGSAAGKGVTPTVYDPALTPGEWAMAALPDDGEAQTLAEAIAEARAARRSIIVETNVEDAAILRAKSFAHCDLTDKKVLAAAAADLARDARKRIWAKVRKREQQMRDAVKIELTRRWRSWFEMDASAAIKATKTAVSDGHWLTREVSVLKLSELVQARSVARMESPQPSSRASDRREGDISALQHPAGGLSPLRGTPGVAARPRGFERPPTISAGSDEEGEDDDEHDAMPRAAPSLQEDGAGSNDPRAAESPAAVRPGRPAFPRGSRSSSPSTAGDDASTDSRRMRHDLVYRKHTVHRLVRKGEDGENVEVTTEVVEERRRRRRRRRRKDSDASP</sequence>
<keyword evidence="9 14" id="KW-1133">Transmembrane helix</keyword>
<proteinExistence type="predicted"/>
<evidence type="ECO:0000256" key="3">
    <source>
        <dbReference type="ARBA" id="ARBA00022538"/>
    </source>
</evidence>
<keyword evidence="5" id="KW-0631">Potassium channel</keyword>
<dbReference type="PANTHER" id="PTHR11537:SF254">
    <property type="entry name" value="POTASSIUM VOLTAGE-GATED CHANNEL PROTEIN SHAB"/>
    <property type="match status" value="1"/>
</dbReference>
<evidence type="ECO:0000256" key="10">
    <source>
        <dbReference type="ARBA" id="ARBA00023065"/>
    </source>
</evidence>
<dbReference type="InterPro" id="IPR011992">
    <property type="entry name" value="EF-hand-dom_pair"/>
</dbReference>
<gene>
    <name evidence="16" type="ORF">FNF27_01324</name>
</gene>
<evidence type="ECO:0000313" key="16">
    <source>
        <dbReference type="EMBL" id="KAA0176994.1"/>
    </source>
</evidence>
<feature type="compositionally biased region" description="Polar residues" evidence="13">
    <location>
        <begin position="418"/>
        <end position="435"/>
    </location>
</feature>
<evidence type="ECO:0000256" key="12">
    <source>
        <dbReference type="ARBA" id="ARBA00023303"/>
    </source>
</evidence>
<evidence type="ECO:0000256" key="4">
    <source>
        <dbReference type="ARBA" id="ARBA00022692"/>
    </source>
</evidence>
<evidence type="ECO:0000256" key="2">
    <source>
        <dbReference type="ARBA" id="ARBA00022448"/>
    </source>
</evidence>
<feature type="compositionally biased region" description="Basic and acidic residues" evidence="13">
    <location>
        <begin position="784"/>
        <end position="795"/>
    </location>
</feature>
<feature type="transmembrane region" description="Helical" evidence="14">
    <location>
        <begin position="335"/>
        <end position="358"/>
    </location>
</feature>
<feature type="compositionally biased region" description="Acidic residues" evidence="13">
    <location>
        <begin position="720"/>
        <end position="730"/>
    </location>
</feature>
<dbReference type="PROSITE" id="PS50222">
    <property type="entry name" value="EF_HAND_2"/>
    <property type="match status" value="2"/>
</dbReference>
<protein>
    <recommendedName>
        <fullName evidence="15">EF-hand domain-containing protein</fullName>
    </recommendedName>
</protein>
<keyword evidence="4 14" id="KW-0812">Transmembrane</keyword>
<feature type="transmembrane region" description="Helical" evidence="14">
    <location>
        <begin position="191"/>
        <end position="209"/>
    </location>
</feature>
<dbReference type="CDD" id="cd00051">
    <property type="entry name" value="EFh"/>
    <property type="match status" value="1"/>
</dbReference>